<proteinExistence type="predicted"/>
<dbReference type="AlphaFoldDB" id="A0A4S8PW22"/>
<evidence type="ECO:0008006" key="5">
    <source>
        <dbReference type="Google" id="ProtNLM"/>
    </source>
</evidence>
<dbReference type="EMBL" id="STGU01000007">
    <property type="protein sequence ID" value="THV34711.1"/>
    <property type="molecule type" value="Genomic_DNA"/>
</dbReference>
<dbReference type="GO" id="GO:0006310">
    <property type="term" value="P:DNA recombination"/>
    <property type="evidence" value="ECO:0007669"/>
    <property type="project" value="UniProtKB-KW"/>
</dbReference>
<dbReference type="Proteomes" id="UP000307378">
    <property type="component" value="Unassembled WGS sequence"/>
</dbReference>
<dbReference type="RefSeq" id="WP_136541388.1">
    <property type="nucleotide sequence ID" value="NZ_STGU01000007.1"/>
</dbReference>
<dbReference type="GO" id="GO:0003677">
    <property type="term" value="F:DNA binding"/>
    <property type="evidence" value="ECO:0007669"/>
    <property type="project" value="UniProtKB-KW"/>
</dbReference>
<accession>A0A4S8PW22</accession>
<organism evidence="3 4">
    <name type="scientific">Rhizobium rosettiformans W3</name>
    <dbReference type="NCBI Taxonomy" id="538378"/>
    <lineage>
        <taxon>Bacteria</taxon>
        <taxon>Pseudomonadati</taxon>
        <taxon>Pseudomonadota</taxon>
        <taxon>Alphaproteobacteria</taxon>
        <taxon>Hyphomicrobiales</taxon>
        <taxon>Rhizobiaceae</taxon>
        <taxon>Rhizobium/Agrobacterium group</taxon>
        <taxon>Rhizobium</taxon>
    </lineage>
</organism>
<keyword evidence="2" id="KW-0233">DNA recombination</keyword>
<evidence type="ECO:0000313" key="4">
    <source>
        <dbReference type="Proteomes" id="UP000307378"/>
    </source>
</evidence>
<dbReference type="Gene3D" id="1.10.443.10">
    <property type="entry name" value="Intergrase catalytic core"/>
    <property type="match status" value="1"/>
</dbReference>
<comment type="caution">
    <text evidence="3">The sequence shown here is derived from an EMBL/GenBank/DDBJ whole genome shotgun (WGS) entry which is preliminary data.</text>
</comment>
<gene>
    <name evidence="3" type="ORF">FAA86_13565</name>
</gene>
<keyword evidence="1" id="KW-0238">DNA-binding</keyword>
<protein>
    <recommendedName>
        <fullName evidence="5">Site-specific integrase</fullName>
    </recommendedName>
</protein>
<name>A0A4S8PW22_9HYPH</name>
<sequence length="437" mass="50073">MGRKTRKCPEVTFNNAFQEEIYSWQCVRIRVELPDTLWDSAKIMLQFFRWLRKNRLHWVDVDDEIILEFREALRANGDTKAHVNKVMGVIHSFYRHQELSGRLRYRVQVYEPAALPEDLLDYQFPITSELRTRVSKRGAKTSGWASPWLLRGKESSYGKKATPTDEVMQTVHKLLRNQKHGLRNSAMLSAYEDSGGRRKEVQLIKVDQMPSPQQLHNLLTSNGVWVIEVSRKGQDEQTGEVAPLRFRPATVMRLMSYVDGPRAKIVRETGSATQELFLKDNGKPLKLDSVTKLVTKVFREAGLSNSTLHKLRSRYIKKKIKTRLDTAREHAVKIGPASNWTETILSASAIDMNHSSVAELRPYMDDIFAEETAHGGADALANLEHQLEETKQALADIEIRLAGSLAFHNILRKIDSSPRRDVILNQVHAFVEDLLRR</sequence>
<evidence type="ECO:0000313" key="3">
    <source>
        <dbReference type="EMBL" id="THV34711.1"/>
    </source>
</evidence>
<dbReference type="InterPro" id="IPR013762">
    <property type="entry name" value="Integrase-like_cat_sf"/>
</dbReference>
<dbReference type="InterPro" id="IPR011010">
    <property type="entry name" value="DNA_brk_join_enz"/>
</dbReference>
<dbReference type="InterPro" id="IPR010998">
    <property type="entry name" value="Integrase_recombinase_N"/>
</dbReference>
<dbReference type="GO" id="GO:0015074">
    <property type="term" value="P:DNA integration"/>
    <property type="evidence" value="ECO:0007669"/>
    <property type="project" value="InterPro"/>
</dbReference>
<dbReference type="Gene3D" id="1.10.150.130">
    <property type="match status" value="1"/>
</dbReference>
<reference evidence="3 4" key="1">
    <citation type="submission" date="2019-04" db="EMBL/GenBank/DDBJ databases">
        <title>genome sequence of strain W3.</title>
        <authorList>
            <person name="Gao J."/>
            <person name="Sun J."/>
        </authorList>
    </citation>
    <scope>NUCLEOTIDE SEQUENCE [LARGE SCALE GENOMIC DNA]</scope>
    <source>
        <strain evidence="3 4">W3</strain>
    </source>
</reference>
<evidence type="ECO:0000256" key="1">
    <source>
        <dbReference type="ARBA" id="ARBA00023125"/>
    </source>
</evidence>
<dbReference type="SUPFAM" id="SSF56349">
    <property type="entry name" value="DNA breaking-rejoining enzymes"/>
    <property type="match status" value="1"/>
</dbReference>
<evidence type="ECO:0000256" key="2">
    <source>
        <dbReference type="ARBA" id="ARBA00023172"/>
    </source>
</evidence>